<protein>
    <submittedName>
        <fullName evidence="1">Uncharacterized protein</fullName>
    </submittedName>
</protein>
<name>A0ACB7ZPF9_9AGAM</name>
<feature type="non-terminal residue" evidence="1">
    <location>
        <position position="151"/>
    </location>
</feature>
<reference evidence="1" key="1">
    <citation type="journal article" date="2021" name="New Phytol.">
        <title>Evolutionary innovations through gain and loss of genes in the ectomycorrhizal Boletales.</title>
        <authorList>
            <person name="Wu G."/>
            <person name="Miyauchi S."/>
            <person name="Morin E."/>
            <person name="Kuo A."/>
            <person name="Drula E."/>
            <person name="Varga T."/>
            <person name="Kohler A."/>
            <person name="Feng B."/>
            <person name="Cao Y."/>
            <person name="Lipzen A."/>
            <person name="Daum C."/>
            <person name="Hundley H."/>
            <person name="Pangilinan J."/>
            <person name="Johnson J."/>
            <person name="Barry K."/>
            <person name="LaButti K."/>
            <person name="Ng V."/>
            <person name="Ahrendt S."/>
            <person name="Min B."/>
            <person name="Choi I.G."/>
            <person name="Park H."/>
            <person name="Plett J.M."/>
            <person name="Magnuson J."/>
            <person name="Spatafora J.W."/>
            <person name="Nagy L.G."/>
            <person name="Henrissat B."/>
            <person name="Grigoriev I.V."/>
            <person name="Yang Z.L."/>
            <person name="Xu J."/>
            <person name="Martin F.M."/>
        </authorList>
    </citation>
    <scope>NUCLEOTIDE SEQUENCE</scope>
    <source>
        <strain evidence="1">ATCC 28755</strain>
    </source>
</reference>
<feature type="non-terminal residue" evidence="1">
    <location>
        <position position="1"/>
    </location>
</feature>
<gene>
    <name evidence="1" type="ORF">BJ138DRAFT_964401</name>
</gene>
<sequence>SREISPEDRVLVNSIPRDSRSLLGHFDLHPRLRLFVCCPSCFSLYDERVICPVSCTSKETPTSAPCGAALTCTRQIGSKHFERPIRKYAHQEMGEWVGRLLSRPDIEKSLEKSCSEEAFNGDGPWRDIADAKIVQNFLGSDGKPFMQPEGN</sequence>
<evidence type="ECO:0000313" key="1">
    <source>
        <dbReference type="EMBL" id="KAH7903066.1"/>
    </source>
</evidence>
<proteinExistence type="predicted"/>
<organism evidence="1 2">
    <name type="scientific">Hygrophoropsis aurantiaca</name>
    <dbReference type="NCBI Taxonomy" id="72124"/>
    <lineage>
        <taxon>Eukaryota</taxon>
        <taxon>Fungi</taxon>
        <taxon>Dikarya</taxon>
        <taxon>Basidiomycota</taxon>
        <taxon>Agaricomycotina</taxon>
        <taxon>Agaricomycetes</taxon>
        <taxon>Agaricomycetidae</taxon>
        <taxon>Boletales</taxon>
        <taxon>Coniophorineae</taxon>
        <taxon>Hygrophoropsidaceae</taxon>
        <taxon>Hygrophoropsis</taxon>
    </lineage>
</organism>
<dbReference type="Proteomes" id="UP000790377">
    <property type="component" value="Unassembled WGS sequence"/>
</dbReference>
<evidence type="ECO:0000313" key="2">
    <source>
        <dbReference type="Proteomes" id="UP000790377"/>
    </source>
</evidence>
<dbReference type="EMBL" id="MU269258">
    <property type="protein sequence ID" value="KAH7903066.1"/>
    <property type="molecule type" value="Genomic_DNA"/>
</dbReference>
<comment type="caution">
    <text evidence="1">The sequence shown here is derived from an EMBL/GenBank/DDBJ whole genome shotgun (WGS) entry which is preliminary data.</text>
</comment>
<keyword evidence="2" id="KW-1185">Reference proteome</keyword>
<accession>A0ACB7ZPF9</accession>